<feature type="domain" description="Flagellar motor switch protein FliG N-terminal" evidence="14">
    <location>
        <begin position="22"/>
        <end position="90"/>
    </location>
</feature>
<feature type="region of interest" description="Disordered" evidence="11">
    <location>
        <begin position="1"/>
        <end position="25"/>
    </location>
</feature>
<dbReference type="GO" id="GO:0009425">
    <property type="term" value="C:bacterial-type flagellum basal body"/>
    <property type="evidence" value="ECO:0007669"/>
    <property type="project" value="UniProtKB-SubCell"/>
</dbReference>
<evidence type="ECO:0000313" key="15">
    <source>
        <dbReference type="EMBL" id="ADM09308.1"/>
    </source>
</evidence>
<dbReference type="OrthoDB" id="7616820at2"/>
<comment type="similarity">
    <text evidence="3">Belongs to the FliG family.</text>
</comment>
<keyword evidence="5" id="KW-1003">Cell membrane</keyword>
<dbReference type="InterPro" id="IPR028263">
    <property type="entry name" value="FliG_N"/>
</dbReference>
<dbReference type="PRINTS" id="PR00954">
    <property type="entry name" value="FLGMOTORFLIG"/>
</dbReference>
<dbReference type="GO" id="GO:0006935">
    <property type="term" value="P:chemotaxis"/>
    <property type="evidence" value="ECO:0007669"/>
    <property type="project" value="UniProtKB-KW"/>
</dbReference>
<dbReference type="RefSeq" id="WP_013300282.1">
    <property type="nucleotide sequence ID" value="NC_014414.1"/>
</dbReference>
<evidence type="ECO:0000256" key="1">
    <source>
        <dbReference type="ARBA" id="ARBA00004117"/>
    </source>
</evidence>
<evidence type="ECO:0000256" key="2">
    <source>
        <dbReference type="ARBA" id="ARBA00004413"/>
    </source>
</evidence>
<protein>
    <recommendedName>
        <fullName evidence="4">Flagellar motor switch protein FliG</fullName>
    </recommendedName>
</protein>
<comment type="function">
    <text evidence="10">FliG is one of three proteins (FliG, FliN, FliM) that forms the rotor-mounted switch complex (C ring), located at the base of the basal body. This complex interacts with the CheY and CheZ chemotaxis proteins, in addition to contacting components of the motor that determine the direction of flagellar rotation.</text>
</comment>
<dbReference type="InterPro" id="IPR000090">
    <property type="entry name" value="Flg_Motor_Flig"/>
</dbReference>
<evidence type="ECO:0000313" key="16">
    <source>
        <dbReference type="Proteomes" id="UP000001302"/>
    </source>
</evidence>
<evidence type="ECO:0000256" key="3">
    <source>
        <dbReference type="ARBA" id="ARBA00010299"/>
    </source>
</evidence>
<keyword evidence="9" id="KW-0975">Bacterial flagellum</keyword>
<feature type="domain" description="Flagellar motor switch protein FliG C-terminal" evidence="12">
    <location>
        <begin position="250"/>
        <end position="351"/>
    </location>
</feature>
<name>E0THL2_PARBH</name>
<organism evidence="15 16">
    <name type="scientific">Parvularcula bermudensis (strain ATCC BAA-594 / HTCC2503 / KCTC 12087)</name>
    <dbReference type="NCBI Taxonomy" id="314260"/>
    <lineage>
        <taxon>Bacteria</taxon>
        <taxon>Pseudomonadati</taxon>
        <taxon>Pseudomonadota</taxon>
        <taxon>Alphaproteobacteria</taxon>
        <taxon>Parvularculales</taxon>
        <taxon>Parvularculaceae</taxon>
        <taxon>Parvularcula</taxon>
    </lineage>
</organism>
<dbReference type="KEGG" id="pbr:PB2503_06212"/>
<evidence type="ECO:0000256" key="4">
    <source>
        <dbReference type="ARBA" id="ARBA00021870"/>
    </source>
</evidence>
<evidence type="ECO:0000259" key="13">
    <source>
        <dbReference type="Pfam" id="PF14841"/>
    </source>
</evidence>
<dbReference type="InterPro" id="IPR032779">
    <property type="entry name" value="FliG_M"/>
</dbReference>
<gene>
    <name evidence="15" type="ordered locus">PB2503_06212</name>
</gene>
<dbReference type="Proteomes" id="UP000001302">
    <property type="component" value="Chromosome"/>
</dbReference>
<comment type="subcellular location">
    <subcellularLocation>
        <location evidence="1">Bacterial flagellum basal body</location>
    </subcellularLocation>
    <subcellularLocation>
        <location evidence="2">Cell membrane</location>
        <topology evidence="2">Peripheral membrane protein</topology>
        <orientation evidence="2">Cytoplasmic side</orientation>
    </subcellularLocation>
</comment>
<dbReference type="Pfam" id="PF01706">
    <property type="entry name" value="FliG_C"/>
    <property type="match status" value="1"/>
</dbReference>
<dbReference type="STRING" id="314260.PB2503_06212"/>
<evidence type="ECO:0000256" key="6">
    <source>
        <dbReference type="ARBA" id="ARBA00022500"/>
    </source>
</evidence>
<dbReference type="InterPro" id="IPR023087">
    <property type="entry name" value="Flg_Motor_Flig_C"/>
</dbReference>
<dbReference type="GO" id="GO:0071973">
    <property type="term" value="P:bacterial-type flagellum-dependent cell motility"/>
    <property type="evidence" value="ECO:0007669"/>
    <property type="project" value="InterPro"/>
</dbReference>
<dbReference type="AlphaFoldDB" id="E0THL2"/>
<evidence type="ECO:0000256" key="7">
    <source>
        <dbReference type="ARBA" id="ARBA00022779"/>
    </source>
</evidence>
<accession>E0THL2</accession>
<evidence type="ECO:0000256" key="9">
    <source>
        <dbReference type="ARBA" id="ARBA00023143"/>
    </source>
</evidence>
<dbReference type="InterPro" id="IPR011002">
    <property type="entry name" value="FliG_a-hlx"/>
</dbReference>
<keyword evidence="15" id="KW-0966">Cell projection</keyword>
<evidence type="ECO:0000256" key="5">
    <source>
        <dbReference type="ARBA" id="ARBA00022475"/>
    </source>
</evidence>
<proteinExistence type="inferred from homology"/>
<dbReference type="EMBL" id="CP002156">
    <property type="protein sequence ID" value="ADM09308.1"/>
    <property type="molecule type" value="Genomic_DNA"/>
</dbReference>
<evidence type="ECO:0000256" key="11">
    <source>
        <dbReference type="SAM" id="MobiDB-lite"/>
    </source>
</evidence>
<sequence length="360" mass="39320">MADPAPSSSDTTSMPDRHPPSLRPAEKAAIVLALVTEKSLEKLKGRFPDIHRERLIEVAETLRRVGPSEQEAVLREFTAEVRGEGPLRGGTRVADRLASILFEDGDPMDDFPTMQLAFDPFGDSDPTIWDELADEKPDRLAGMLAEASPAIVSVILQHVQPEFGSEVLRRLEEKRANETMLHLAKTTISAAAAEQAVEDYLREELEKAGLAGGPDAEAILPVTEILNRLAGNRREEIIKALEAELPAPSVDLMKEQLLSFDALPDRLPRSAVPVVFREFDEKTVLTALRFAQDQGSGAAEWLLSNISQRLADQIREKVTALPSINPEDGEAAQTKVVCGILDRVTLGTITLISPAEAKES</sequence>
<dbReference type="Gene3D" id="1.10.220.30">
    <property type="match status" value="3"/>
</dbReference>
<dbReference type="Pfam" id="PF14842">
    <property type="entry name" value="FliG_N"/>
    <property type="match status" value="1"/>
</dbReference>
<keyword evidence="7" id="KW-0283">Flagellar rotation</keyword>
<feature type="compositionally biased region" description="Polar residues" evidence="11">
    <location>
        <begin position="1"/>
        <end position="14"/>
    </location>
</feature>
<feature type="domain" description="Flagellar motor switch protein FliG middle" evidence="13">
    <location>
        <begin position="137"/>
        <end position="208"/>
    </location>
</feature>
<keyword evidence="15" id="KW-0282">Flagellum</keyword>
<keyword evidence="16" id="KW-1185">Reference proteome</keyword>
<dbReference type="SUPFAM" id="SSF48029">
    <property type="entry name" value="FliG"/>
    <property type="match status" value="1"/>
</dbReference>
<dbReference type="GO" id="GO:0003774">
    <property type="term" value="F:cytoskeletal motor activity"/>
    <property type="evidence" value="ECO:0007669"/>
    <property type="project" value="InterPro"/>
</dbReference>
<keyword evidence="6" id="KW-0145">Chemotaxis</keyword>
<dbReference type="PANTHER" id="PTHR30534">
    <property type="entry name" value="FLAGELLAR MOTOR SWITCH PROTEIN FLIG"/>
    <property type="match status" value="1"/>
</dbReference>
<keyword evidence="15" id="KW-0969">Cilium</keyword>
<dbReference type="PANTHER" id="PTHR30534:SF0">
    <property type="entry name" value="FLAGELLAR MOTOR SWITCH PROTEIN FLIG"/>
    <property type="match status" value="1"/>
</dbReference>
<evidence type="ECO:0000259" key="12">
    <source>
        <dbReference type="Pfam" id="PF01706"/>
    </source>
</evidence>
<evidence type="ECO:0000256" key="8">
    <source>
        <dbReference type="ARBA" id="ARBA00023136"/>
    </source>
</evidence>
<evidence type="ECO:0000259" key="14">
    <source>
        <dbReference type="Pfam" id="PF14842"/>
    </source>
</evidence>
<evidence type="ECO:0000256" key="10">
    <source>
        <dbReference type="ARBA" id="ARBA00025598"/>
    </source>
</evidence>
<reference evidence="16" key="1">
    <citation type="submission" date="2010-08" db="EMBL/GenBank/DDBJ databases">
        <title>Genome sequence of Parvularcula bermudensis HTCC2503.</title>
        <authorList>
            <person name="Kang D.-M."/>
            <person name="Oh H.-M."/>
            <person name="Cho J.-C."/>
        </authorList>
    </citation>
    <scope>NUCLEOTIDE SEQUENCE [LARGE SCALE GENOMIC DNA]</scope>
    <source>
        <strain evidence="16">ATCC BAA-594 / HTCC2503 / KCTC 12087</strain>
    </source>
</reference>
<dbReference type="GO" id="GO:0005886">
    <property type="term" value="C:plasma membrane"/>
    <property type="evidence" value="ECO:0007669"/>
    <property type="project" value="UniProtKB-SubCell"/>
</dbReference>
<dbReference type="eggNOG" id="COG1536">
    <property type="taxonomic scope" value="Bacteria"/>
</dbReference>
<reference evidence="15 16" key="2">
    <citation type="journal article" date="2011" name="J. Bacteriol.">
        <title>Complete genome sequence of strain HTCC2503T of Parvularcula bermudensis, the type species of the order "Parvularculales" in the class Alphaproteobacteria.</title>
        <authorList>
            <person name="Oh H.M."/>
            <person name="Kang I."/>
            <person name="Vergin K.L."/>
            <person name="Kang D."/>
            <person name="Rhee K.H."/>
            <person name="Giovannoni S.J."/>
            <person name="Cho J.C."/>
        </authorList>
    </citation>
    <scope>NUCLEOTIDE SEQUENCE [LARGE SCALE GENOMIC DNA]</scope>
    <source>
        <strain evidence="16">ATCC BAA-594 / HTCC2503 / KCTC 12087</strain>
    </source>
</reference>
<keyword evidence="8" id="KW-0472">Membrane</keyword>
<dbReference type="Pfam" id="PF14841">
    <property type="entry name" value="FliG_M"/>
    <property type="match status" value="1"/>
</dbReference>
<dbReference type="HOGENOM" id="CLU_760247_0_0_5"/>